<keyword evidence="5" id="KW-0813">Transport</keyword>
<keyword evidence="5" id="KW-0874">Quinone</keyword>
<feature type="transmembrane region" description="Helical" evidence="5">
    <location>
        <begin position="257"/>
        <end position="278"/>
    </location>
</feature>
<feature type="transmembrane region" description="Helical" evidence="5">
    <location>
        <begin position="113"/>
        <end position="129"/>
    </location>
</feature>
<dbReference type="GO" id="GO:0050136">
    <property type="term" value="F:NADH dehydrogenase (quinone) (non-electrogenic) activity"/>
    <property type="evidence" value="ECO:0007669"/>
    <property type="project" value="UniProtKB-UniRule"/>
</dbReference>
<dbReference type="KEGG" id="bva:BVAF_482"/>
<dbReference type="EMBL" id="CP002189">
    <property type="protein sequence ID" value="ADV33868.1"/>
    <property type="molecule type" value="Genomic_DNA"/>
</dbReference>
<dbReference type="InterPro" id="IPR010096">
    <property type="entry name" value="NADH-Q_OxRdtase_suN/2"/>
</dbReference>
<dbReference type="GO" id="GO:0005886">
    <property type="term" value="C:plasma membrane"/>
    <property type="evidence" value="ECO:0007669"/>
    <property type="project" value="UniProtKB-SubCell"/>
</dbReference>
<name>E8Q744_BLOVB</name>
<evidence type="ECO:0000256" key="3">
    <source>
        <dbReference type="ARBA" id="ARBA00022989"/>
    </source>
</evidence>
<feature type="transmembrane region" description="Helical" evidence="5">
    <location>
        <begin position="79"/>
        <end position="101"/>
    </location>
</feature>
<dbReference type="GO" id="GO:0008137">
    <property type="term" value="F:NADH dehydrogenase (ubiquinone) activity"/>
    <property type="evidence" value="ECO:0007669"/>
    <property type="project" value="InterPro"/>
</dbReference>
<dbReference type="NCBIfam" id="TIGR01770">
    <property type="entry name" value="NDH_I_N"/>
    <property type="match status" value="1"/>
</dbReference>
<organism evidence="8 9">
    <name type="scientific">Blochmanniella vafra (strain BVAF)</name>
    <dbReference type="NCBI Taxonomy" id="859654"/>
    <lineage>
        <taxon>Bacteria</taxon>
        <taxon>Pseudomonadati</taxon>
        <taxon>Pseudomonadota</taxon>
        <taxon>Gammaproteobacteria</taxon>
        <taxon>Enterobacterales</taxon>
        <taxon>Enterobacteriaceae</taxon>
        <taxon>ant endosymbionts</taxon>
        <taxon>Candidatus Blochmanniella</taxon>
    </lineage>
</organism>
<reference evidence="8 9" key="1">
    <citation type="journal article" date="2010" name="BMC Genomics">
        <title>Unprecedented loss of ammonia assimilation capability in a urease-encoding bacterial mutualist.</title>
        <authorList>
            <person name="Williams L.E."/>
            <person name="Wernegreen J.J."/>
        </authorList>
    </citation>
    <scope>NUCLEOTIDE SEQUENCE [LARGE SCALE GENOMIC DNA]</scope>
    <source>
        <strain evidence="8 9">BVAF</strain>
    </source>
</reference>
<dbReference type="GO" id="GO:0042773">
    <property type="term" value="P:ATP synthesis coupled electron transport"/>
    <property type="evidence" value="ECO:0007669"/>
    <property type="project" value="InterPro"/>
</dbReference>
<keyword evidence="5" id="KW-0830">Ubiquinone</keyword>
<feature type="transmembrane region" description="Helical" evidence="5">
    <location>
        <begin position="12"/>
        <end position="32"/>
    </location>
</feature>
<dbReference type="HOGENOM" id="CLU_007100_1_5_6"/>
<feature type="transmembrane region" description="Helical" evidence="5">
    <location>
        <begin position="38"/>
        <end position="58"/>
    </location>
</feature>
<keyword evidence="5" id="KW-1003">Cell membrane</keyword>
<feature type="domain" description="NADH:quinone oxidoreductase/Mrp antiporter transmembrane" evidence="7">
    <location>
        <begin position="131"/>
        <end position="442"/>
    </location>
</feature>
<keyword evidence="9" id="KW-1185">Reference proteome</keyword>
<evidence type="ECO:0000313" key="8">
    <source>
        <dbReference type="EMBL" id="ADV33868.1"/>
    </source>
</evidence>
<comment type="function">
    <text evidence="5">NDH-1 shuttles electrons from NADH, via FMN and iron-sulfur (Fe-S) centers, to quinones in the respiratory chain. The immediate electron acceptor for the enzyme in this species is believed to be ubiquinone. Couples the redox reaction to proton translocation (for every two electrons transferred, four hydrogen ions are translocated across the cytoplasmic membrane), and thus conserves the redox energy in a proton gradient.</text>
</comment>
<sequence length="507" mass="56778">MIKNCWDNMVILLPILIIGITIIVIMLSIAWNRGNLKHAIVTVVGLIVSVVLSFNMMVSTKNNIQENSNIFQLVYVDNFSILHTVLVVFSSLASVISGYSWLLSYPNDRRDEFYLLLLLSTMGGVLLTITNHLVILFLGIELVSIPMCGLISYSVFQKRSIESGIKYIILSGVSSSFLLFGIAFIYCGSGSLSFIEIKELMLTYSNTKITCYQLSPMLLIVIGLSMMMVGIGFKLSFVPFHVWVPDVYQGASSSVSMYLATGSKVAVVSALIRFFLILPDQYNEILYIFLLSSACLSMLFGSIMAIQQRSIKRILAYASITNSGYLLAMLSTLYINTVIAQEAIHVYLISYLIANIGVFGIINMVSGSCVEKDNKDSDLIYLYDGLFWKSPVLSVMFTIIILSLAGIPLTFGFIGKFYLLLLGVSSKLWILTTFIIISSIISMCFYLKIMANLFRDYSMKRSNIAIDFNFLSNWIYKIEGWMIIIMVIIILYCGLYPQSIICLIQSM</sequence>
<dbReference type="STRING" id="859654.BVAF_482"/>
<proteinExistence type="inferred from homology"/>
<evidence type="ECO:0000256" key="5">
    <source>
        <dbReference type="HAMAP-Rule" id="MF_00445"/>
    </source>
</evidence>
<accession>E8Q744</accession>
<feature type="transmembrane region" description="Helical" evidence="5">
    <location>
        <begin position="285"/>
        <end position="308"/>
    </location>
</feature>
<dbReference type="HAMAP" id="MF_00445">
    <property type="entry name" value="NDH1_NuoN_1"/>
    <property type="match status" value="1"/>
</dbReference>
<evidence type="ECO:0000313" key="9">
    <source>
        <dbReference type="Proteomes" id="UP000007464"/>
    </source>
</evidence>
<evidence type="ECO:0000256" key="4">
    <source>
        <dbReference type="ARBA" id="ARBA00023136"/>
    </source>
</evidence>
<keyword evidence="2 5" id="KW-0812">Transmembrane</keyword>
<dbReference type="InterPro" id="IPR001750">
    <property type="entry name" value="ND/Mrp_TM"/>
</dbReference>
<dbReference type="GO" id="GO:0048038">
    <property type="term" value="F:quinone binding"/>
    <property type="evidence" value="ECO:0007669"/>
    <property type="project" value="UniProtKB-KW"/>
</dbReference>
<gene>
    <name evidence="5 8" type="primary">nuoN</name>
    <name evidence="8" type="ordered locus">BVAF_482</name>
</gene>
<keyword evidence="5" id="KW-0520">NAD</keyword>
<feature type="transmembrane region" description="Helical" evidence="5">
    <location>
        <begin position="481"/>
        <end position="504"/>
    </location>
</feature>
<comment type="similarity">
    <text evidence="5">Belongs to the complex I subunit 2 family.</text>
</comment>
<dbReference type="EC" id="7.1.1.-" evidence="5"/>
<feature type="transmembrane region" description="Helical" evidence="5">
    <location>
        <begin position="428"/>
        <end position="449"/>
    </location>
</feature>
<feature type="transmembrane region" description="Helical" evidence="5">
    <location>
        <begin position="346"/>
        <end position="365"/>
    </location>
</feature>
<evidence type="ECO:0000256" key="2">
    <source>
        <dbReference type="ARBA" id="ARBA00022692"/>
    </source>
</evidence>
<protein>
    <recommendedName>
        <fullName evidence="5">NADH-quinone oxidoreductase subunit N</fullName>
        <ecNumber evidence="5">7.1.1.-</ecNumber>
    </recommendedName>
    <alternativeName>
        <fullName evidence="5">NADH dehydrogenase I subunit N</fullName>
    </alternativeName>
    <alternativeName>
        <fullName evidence="5">NDH-1 subunit N</fullName>
    </alternativeName>
</protein>
<keyword evidence="5" id="KW-0997">Cell inner membrane</keyword>
<dbReference type="AlphaFoldDB" id="E8Q744"/>
<dbReference type="Proteomes" id="UP000007464">
    <property type="component" value="Chromosome"/>
</dbReference>
<dbReference type="Pfam" id="PF00361">
    <property type="entry name" value="Proton_antipo_M"/>
    <property type="match status" value="1"/>
</dbReference>
<dbReference type="RefSeq" id="WP_013516793.1">
    <property type="nucleotide sequence ID" value="NC_014909.2"/>
</dbReference>
<comment type="subunit">
    <text evidence="5">NDH-1 is composed of 13 different subunits. Subunits NuoA, H, J, K, L, M, N constitute the membrane sector of the complex.</text>
</comment>
<comment type="catalytic activity">
    <reaction evidence="5">
        <text>a quinone + NADH + 5 H(+)(in) = a quinol + NAD(+) + 4 H(+)(out)</text>
        <dbReference type="Rhea" id="RHEA:57888"/>
        <dbReference type="ChEBI" id="CHEBI:15378"/>
        <dbReference type="ChEBI" id="CHEBI:24646"/>
        <dbReference type="ChEBI" id="CHEBI:57540"/>
        <dbReference type="ChEBI" id="CHEBI:57945"/>
        <dbReference type="ChEBI" id="CHEBI:132124"/>
    </reaction>
</comment>
<evidence type="ECO:0000256" key="1">
    <source>
        <dbReference type="ARBA" id="ARBA00004127"/>
    </source>
</evidence>
<comment type="subcellular location">
    <subcellularLocation>
        <location evidence="5">Cell inner membrane</location>
        <topology evidence="5">Multi-pass membrane protein</topology>
    </subcellularLocation>
    <subcellularLocation>
        <location evidence="1">Endomembrane system</location>
        <topology evidence="1">Multi-pass membrane protein</topology>
    </subcellularLocation>
    <subcellularLocation>
        <location evidence="6">Membrane</location>
        <topology evidence="6">Multi-pass membrane protein</topology>
    </subcellularLocation>
</comment>
<feature type="transmembrane region" description="Helical" evidence="5">
    <location>
        <begin position="216"/>
        <end position="237"/>
    </location>
</feature>
<feature type="transmembrane region" description="Helical" evidence="5">
    <location>
        <begin position="168"/>
        <end position="195"/>
    </location>
</feature>
<keyword evidence="4 5" id="KW-0472">Membrane</keyword>
<evidence type="ECO:0000256" key="6">
    <source>
        <dbReference type="RuleBase" id="RU000320"/>
    </source>
</evidence>
<dbReference type="PANTHER" id="PTHR22773">
    <property type="entry name" value="NADH DEHYDROGENASE"/>
    <property type="match status" value="1"/>
</dbReference>
<dbReference type="GO" id="GO:0012505">
    <property type="term" value="C:endomembrane system"/>
    <property type="evidence" value="ECO:0007669"/>
    <property type="project" value="UniProtKB-SubCell"/>
</dbReference>
<feature type="transmembrane region" description="Helical" evidence="5">
    <location>
        <begin position="314"/>
        <end position="334"/>
    </location>
</feature>
<keyword evidence="5" id="KW-1278">Translocase</keyword>
<evidence type="ECO:0000259" key="7">
    <source>
        <dbReference type="Pfam" id="PF00361"/>
    </source>
</evidence>
<keyword evidence="3 5" id="KW-1133">Transmembrane helix</keyword>
<feature type="transmembrane region" description="Helical" evidence="5">
    <location>
        <begin position="392"/>
        <end position="421"/>
    </location>
</feature>